<dbReference type="EMBL" id="WOBN01000027">
    <property type="protein sequence ID" value="MUK50778.1"/>
    <property type="molecule type" value="Genomic_DNA"/>
</dbReference>
<proteinExistence type="predicted"/>
<gene>
    <name evidence="1" type="ORF">GNP88_16635</name>
</gene>
<evidence type="ECO:0000313" key="2">
    <source>
        <dbReference type="Proteomes" id="UP000448038"/>
    </source>
</evidence>
<name>A0A844P650_ALIFS</name>
<sequence length="1113" mass="129315">MKKIKSKRIKKEKTYKLIDRIINPIVPSSERIDAKVREFYNFTHNYSYDNFEQVFQIVARDEDIKSKLGFFQIERKYLLNATLFNLSDLGMEKILSILRVIFDNNIDEIVEFSKHSEEIELLLSTNKTKEVIDKLDYLDNKYRTTLWSINLRILCLSLDGCDTDELLYICKQYYDVNDSELLEDVLECIVGRNMVSDVISHIKTKENSKIKELSEGNAKAFSAFFSLVSGINCVESEVLSSYAVPVFLMLPLYDAYRFLIKSISNDFINDSVDFSTELKELLKDYVNSLKDYQDLHDLGKLKKLVNGDDQTITQSDVCSDQDYINYCCGHFDKVVDSFERNLLDDKNTISKLNLIAKSYIKSNRVLNPSIPKFLYDIINNLIRIYSLNNSNQCIRNILSLAYRVNQLEISYHLVVSIIKSAPYYFNQDVFDVVCRSSSLSILPITALTLNMQEKFILQNYLESSEKSDYLNIKESLWLLLKDNSDDIKGIENYLEQINNNTPITKDFLELKFEYYLQYEKYGEAIILASQQLTKNRESVFCIPMYKLAELIETGEYVGIDSVIVAHFFESEHRMQSEDLLKDAFEEYLISNDDRTPSQILHEIENLTEIELFFFQTVCSTKLISYQGIYGTASELSMERLRILNLLSNRDISDKDIITELVRDCMDEIIIAEGLTRISNSRINIRISELTNSILDEIESLISSYMEAANNDENEIYPLKSTDDYLFVKGEKYNVIKKIFNTIRLEFLDNPDYGLDKILSSRIRHSFFSDEICRKSIDKKLVVEVDKNGNFESRDFWNDKYHFISDHILKDINKILDEFNSSFYALIERAESWMKISKSGDVNESEFDFTFSIDVAYFVEVEKRIVDGHSPQSICEYVFELYKKFLLEKLDSMRVKLMETFCNEMDVLFVRLISDIESVKRGVAFSELFSAIYDVKNGIKEDIKTSSDWFSIDDKHYEEQAIEISKLLKISELFLERSSGQKRHLELKINYDYLVPSHHTSLVNLSIINLLSNAFKYAKKETTVIVKVEPFGQNGFIVIISNALESAEIDILKNGKLDEIKETLTNKNSLELLKTEGGTGIFKSLYELKLADDNYDLSINIDLDRFNVEVTYDE</sequence>
<comment type="caution">
    <text evidence="1">The sequence shown here is derived from an EMBL/GenBank/DDBJ whole genome shotgun (WGS) entry which is preliminary data.</text>
</comment>
<dbReference type="Proteomes" id="UP000448038">
    <property type="component" value="Unassembled WGS sequence"/>
</dbReference>
<organism evidence="1 2">
    <name type="scientific">Aliivibrio fischeri</name>
    <name type="common">Vibrio fischeri</name>
    <dbReference type="NCBI Taxonomy" id="668"/>
    <lineage>
        <taxon>Bacteria</taxon>
        <taxon>Pseudomonadati</taxon>
        <taxon>Pseudomonadota</taxon>
        <taxon>Gammaproteobacteria</taxon>
        <taxon>Vibrionales</taxon>
        <taxon>Vibrionaceae</taxon>
        <taxon>Aliivibrio</taxon>
    </lineage>
</organism>
<dbReference type="RefSeq" id="WP_155656449.1">
    <property type="nucleotide sequence ID" value="NZ_WOBN01000027.1"/>
</dbReference>
<protein>
    <submittedName>
        <fullName evidence="1">Uncharacterized protein</fullName>
    </submittedName>
</protein>
<reference evidence="1 2" key="1">
    <citation type="submission" date="2019-11" db="EMBL/GenBank/DDBJ databases">
        <title>Using colonization assays and comparative genomics to discover symbiosis behaviors and factors in Vibrio fischeri.</title>
        <authorList>
            <person name="Bongrand C."/>
            <person name="Moriano-Gutierrez S."/>
            <person name="Arevalo P."/>
            <person name="Mcfall-Ngai M."/>
            <person name="Visick K."/>
            <person name="Polz M.F."/>
            <person name="Ruby E.G."/>
        </authorList>
    </citation>
    <scope>NUCLEOTIDE SEQUENCE [LARGE SCALE GENOMIC DNA]</scope>
    <source>
        <strain evidence="2">emors.4.1</strain>
    </source>
</reference>
<accession>A0A844P650</accession>
<evidence type="ECO:0000313" key="1">
    <source>
        <dbReference type="EMBL" id="MUK50778.1"/>
    </source>
</evidence>
<dbReference type="AlphaFoldDB" id="A0A844P650"/>